<feature type="chain" id="PRO_5002047167" evidence="1">
    <location>
        <begin position="28"/>
        <end position="52"/>
    </location>
</feature>
<protein>
    <submittedName>
        <fullName evidence="2">Uncharacterized protein</fullName>
    </submittedName>
</protein>
<name>A0A0A9F1A4_ARUDO</name>
<reference evidence="2" key="1">
    <citation type="submission" date="2014-09" db="EMBL/GenBank/DDBJ databases">
        <authorList>
            <person name="Magalhaes I.L.F."/>
            <person name="Oliveira U."/>
            <person name="Santos F.R."/>
            <person name="Vidigal T.H.D.A."/>
            <person name="Brescovit A.D."/>
            <person name="Santos A.J."/>
        </authorList>
    </citation>
    <scope>NUCLEOTIDE SEQUENCE</scope>
    <source>
        <tissue evidence="2">Shoot tissue taken approximately 20 cm above the soil surface</tissue>
    </source>
</reference>
<evidence type="ECO:0000256" key="1">
    <source>
        <dbReference type="SAM" id="SignalP"/>
    </source>
</evidence>
<dbReference type="AlphaFoldDB" id="A0A0A9F1A4"/>
<dbReference type="EMBL" id="GBRH01192902">
    <property type="protein sequence ID" value="JAE04994.1"/>
    <property type="molecule type" value="Transcribed_RNA"/>
</dbReference>
<feature type="signal peptide" evidence="1">
    <location>
        <begin position="1"/>
        <end position="27"/>
    </location>
</feature>
<proteinExistence type="predicted"/>
<evidence type="ECO:0000313" key="2">
    <source>
        <dbReference type="EMBL" id="JAE04994.1"/>
    </source>
</evidence>
<keyword evidence="1" id="KW-0732">Signal</keyword>
<accession>A0A0A9F1A4</accession>
<sequence length="52" mass="5782">MADVQAMFFTCISRVPRLIMLLKLLHGWYWHVCSVCQYSGGPGAGDNNSLGH</sequence>
<reference evidence="2" key="2">
    <citation type="journal article" date="2015" name="Data Brief">
        <title>Shoot transcriptome of the giant reed, Arundo donax.</title>
        <authorList>
            <person name="Barrero R.A."/>
            <person name="Guerrero F.D."/>
            <person name="Moolhuijzen P."/>
            <person name="Goolsby J.A."/>
            <person name="Tidwell J."/>
            <person name="Bellgard S.E."/>
            <person name="Bellgard M.I."/>
        </authorList>
    </citation>
    <scope>NUCLEOTIDE SEQUENCE</scope>
    <source>
        <tissue evidence="2">Shoot tissue taken approximately 20 cm above the soil surface</tissue>
    </source>
</reference>
<organism evidence="2">
    <name type="scientific">Arundo donax</name>
    <name type="common">Giant reed</name>
    <name type="synonym">Donax arundinaceus</name>
    <dbReference type="NCBI Taxonomy" id="35708"/>
    <lineage>
        <taxon>Eukaryota</taxon>
        <taxon>Viridiplantae</taxon>
        <taxon>Streptophyta</taxon>
        <taxon>Embryophyta</taxon>
        <taxon>Tracheophyta</taxon>
        <taxon>Spermatophyta</taxon>
        <taxon>Magnoliopsida</taxon>
        <taxon>Liliopsida</taxon>
        <taxon>Poales</taxon>
        <taxon>Poaceae</taxon>
        <taxon>PACMAD clade</taxon>
        <taxon>Arundinoideae</taxon>
        <taxon>Arundineae</taxon>
        <taxon>Arundo</taxon>
    </lineage>
</organism>